<dbReference type="RefSeq" id="WP_144357225.1">
    <property type="nucleotide sequence ID" value="NZ_VMNH01000003.1"/>
</dbReference>
<evidence type="ECO:0000256" key="1">
    <source>
        <dbReference type="SAM" id="Phobius"/>
    </source>
</evidence>
<keyword evidence="1" id="KW-0472">Membrane</keyword>
<evidence type="ECO:0000313" key="2">
    <source>
        <dbReference type="EMBL" id="TVO78380.1"/>
    </source>
</evidence>
<dbReference type="Pfam" id="PF16074">
    <property type="entry name" value="PilW"/>
    <property type="match status" value="1"/>
</dbReference>
<dbReference type="Proteomes" id="UP000316649">
    <property type="component" value="Unassembled WGS sequence"/>
</dbReference>
<keyword evidence="3" id="KW-1185">Reference proteome</keyword>
<dbReference type="AlphaFoldDB" id="A0A557SM04"/>
<gene>
    <name evidence="2" type="ORF">FHP88_01555</name>
</gene>
<name>A0A557SM04_9GAMM</name>
<evidence type="ECO:0008006" key="4">
    <source>
        <dbReference type="Google" id="ProtNLM"/>
    </source>
</evidence>
<dbReference type="InterPro" id="IPR032092">
    <property type="entry name" value="PilW"/>
</dbReference>
<evidence type="ECO:0000313" key="3">
    <source>
        <dbReference type="Proteomes" id="UP000316649"/>
    </source>
</evidence>
<dbReference type="EMBL" id="VMNH01000003">
    <property type="protein sequence ID" value="TVO78380.1"/>
    <property type="molecule type" value="Genomic_DNA"/>
</dbReference>
<organism evidence="2 3">
    <name type="scientific">Sedimenticola selenatireducens</name>
    <dbReference type="NCBI Taxonomy" id="191960"/>
    <lineage>
        <taxon>Bacteria</taxon>
        <taxon>Pseudomonadati</taxon>
        <taxon>Pseudomonadota</taxon>
        <taxon>Gammaproteobacteria</taxon>
        <taxon>Chromatiales</taxon>
        <taxon>Sedimenticolaceae</taxon>
        <taxon>Sedimenticola</taxon>
    </lineage>
</organism>
<dbReference type="GO" id="GO:0043683">
    <property type="term" value="P:type IV pilus assembly"/>
    <property type="evidence" value="ECO:0007669"/>
    <property type="project" value="InterPro"/>
</dbReference>
<keyword evidence="1" id="KW-1133">Transmembrane helix</keyword>
<proteinExistence type="predicted"/>
<comment type="caution">
    <text evidence="2">The sequence shown here is derived from an EMBL/GenBank/DDBJ whole genome shotgun (WGS) entry which is preliminary data.</text>
</comment>
<reference evidence="2 3" key="1">
    <citation type="submission" date="2019-07" db="EMBL/GenBank/DDBJ databases">
        <title>The pathways for chlorine oxyanion respiration interact through the shared metabolite chlorate.</title>
        <authorList>
            <person name="Barnum T.P."/>
            <person name="Cheng Y."/>
            <person name="Hill K.A."/>
            <person name="Lucas L.N."/>
            <person name="Carlson H.K."/>
            <person name="Coates J.D."/>
        </authorList>
    </citation>
    <scope>NUCLEOTIDE SEQUENCE [LARGE SCALE GENOMIC DNA]</scope>
    <source>
        <strain evidence="2 3">BK-1</strain>
    </source>
</reference>
<feature type="transmembrane region" description="Helical" evidence="1">
    <location>
        <begin position="21"/>
        <end position="46"/>
    </location>
</feature>
<sequence>MKVTNRNRQSARTANGMREKGVGIVEIMVALVIGLVLMAGVIQIFLSSKQTNRAAEDMARMQENIRFAAELITNDIRMAGFMPCRQTSKTVNVLNSTAGVGGDFFTQGINGYDGNSTDDDTGANDRGIVGIAALGAPFTNHVAGTDIVSILRGGDADFSVVSHVPTSAQFTLNALSTLQDGDIVMICDLVQSSILQVTNTNSSNVTVVHNTGVPSISPGNCTKGLGYPKDCSTTNGTAYAYGPDSHLLKFDSWHYYIGTNAAGGRSLYRAGLQNVSGAVSMASQELVQNIENMQLLYGVDANDDGNAERYVRADQVLDVTGATWNRVVSVRLGVLAQTPREIATQTDTRTYSLAGSSFAAAAVDRRQRYVYNTTVKIRNRGKL</sequence>
<keyword evidence="1" id="KW-0812">Transmembrane</keyword>
<protein>
    <recommendedName>
        <fullName evidence="4">Pilus assembly protein PilW</fullName>
    </recommendedName>
</protein>
<dbReference type="OrthoDB" id="5296662at2"/>
<accession>A0A557SM04</accession>